<evidence type="ECO:0000256" key="1">
    <source>
        <dbReference type="SAM" id="Coils"/>
    </source>
</evidence>
<dbReference type="STRING" id="30069.A0A182Y286"/>
<feature type="compositionally biased region" description="Basic and acidic residues" evidence="2">
    <location>
        <begin position="983"/>
        <end position="998"/>
    </location>
</feature>
<dbReference type="Gene3D" id="2.40.50.140">
    <property type="entry name" value="Nucleic acid-binding proteins"/>
    <property type="match status" value="3"/>
</dbReference>
<name>A0A182Y286_ANOST</name>
<evidence type="ECO:0000313" key="7">
    <source>
        <dbReference type="Proteomes" id="UP000076408"/>
    </source>
</evidence>
<protein>
    <recommendedName>
        <fullName evidence="8">Tower domain-containing protein</fullName>
    </recommendedName>
</protein>
<sequence length="1894" mass="208631">MDEVPASPVAVKRKKFRRKLGTLFKRSKETAGAESFTDGASFEQSADVSGMEIAVAENDAKRKLSTFYYNENVEELETVSANPLASAILLEKASSVPMPNPVPSREFIACSNDEFLTVGELARRTGVGGGGDVPDCMSLRASTSATAKPHNYSFTQMEIDTQMIDIFAAADLLTGSTTIKQQSNPDPKPPGLRDNTTPVKLVIHPLPTVNVSKDLAASRNRTIVERILDDFTLDESEQCSMEVDFSIIKSESLRRRLIQLRDLIASPPKPVKREPACRQYGRCKLNKKKEQLLARRLSYDTDDSSRIGPPLSDDESDVSMARNANDHSDSDVSMDGMALNESVLIQANLTQLSAFFSQAVTSQEESDRGERENQHITPKSASIDREPPFLGEFDEQSFPASEEENITTIEKPMLMEELLEDDDDLFMLAHHTVEKQEDKTRNRDINKNVIGCVDAPIPAQSNVSSFNHTRDGTSINESDEVLMKAQRMFAEEEAKLSVPPVNPSYDPLVPGPLEATETDPVKIKEFKVPVAHTSSITNEPFSGGFSTAGGGMIAISVKALKKAQKMFAEEEAKLQKETERVQAADANLPTINDANRTGFGGDKSSFVSKKAPDMGKKTFNAEQAKIEEENIIENEVPFDGGFSTARGSKISVSKKALESARTIFAEEEAKSLEQQQKSATSGSTEPPAFGGGFSTARCNMIAVSKKALENARKTLDEIETIVANEGMKGKEDAIAAGGNMISKSGNSKEEDEVNKRPCFGVAFSTASGGGPIKVSKAALASAQKLFDEVDSSVDKENLPLNAPSFSGGFNTAGGGRVAVSKNALAKAEKLFSEVEDETVGRFGGFSTARGSSIVVSEKALEKAQKAFIEVEADASVDKENVTNSAAPAAGGFNTAGGSKIAVSLQALENAKKKFVEEESEPISNGISEGPSRNNFTLPVPESASKSTGIASFPAFNRASGAAIAVSSDALERAQQLWKELDEDTTKEAELKPVQDESHRKRKLSLKADEPTLTPTKKPRTDQLHPVALFQTSTPAIAAKKLEHSHTSGKQTVESTSAHDVDEFFAQLDDNDFQEMFCVQQTVGKKPNKLLTKFEQCAASTHAPSKPPAKLVGSDWDDSFSEILPNLPASDESNGKVASTVVKLPSEEVVRQRMEALQEQLQYIEKKPESECRQRLFEFCSKKLQKNRVGLKEFVEGNAPCVAQVLTPAMNVAQENVMEFRFNVADYYGEEFSNTNTSGIALGTDGKEGCLLMAVDSTVGLEEFKRAVLAAPGIDPRLVPQGWIENSWRWVVTKLSALERNFATYFQGALSPENVFHQLQYRYHVEIDAARRPALRKMLEKDDVPSRRMVLFVANVFQSAGPAGTELELSDGWYSVRAEIDHPLAAAVTAGKITIGTKLMIQGAELLNHKDGCSPLEVPQDVRLKISTNGTRRTRWSVKLGYYRCPVPFPIECNTIHERGGLIARVRAMIVRLYPLMYVEKSSNEGQGSVLRSERMQQRHSRRNDASQLEHLHRLHNRVQEEIERERAAVRLNRNVRVTEKTTTAELQECLENGLDLSFLDIVLTHSQQLVIEQFQQRQQEELQNEIIRRVKAELAKNSLRPTVTALLKRTKYAASSTSKPYSSSDILQRTVTKNNDVQLTAHKSSTYTKVSHTEGNDVPSSQHSPFFRTLTPIGRIDGINFRPAFGEFDTIGVVVLVGATETKKFQSIYLADTAMDLLCINFWHGLSEYAVDDVIRERRILCVANLQWRTFSRQTPGIPQSFATEYTTFTENPREDQLRSERDRFQLQLDAIDGEQFFQRCQERIGELLLMNTSTGSAGTTPYGQRSVSRLQQQQQQQHTTPLGGNSATKRKIETLASNYGSPPKLSPIVIGRNVNLRRGFKTPARVDDGENAR</sequence>
<feature type="domain" description="BRCA2 OB3" evidence="4">
    <location>
        <begin position="1668"/>
        <end position="1809"/>
    </location>
</feature>
<feature type="domain" description="BRCA2 OB1" evidence="3">
    <location>
        <begin position="1332"/>
        <end position="1443"/>
    </location>
</feature>
<dbReference type="CDD" id="cd04495">
    <property type="entry name" value="BRCA2DBD_OB3"/>
    <property type="match status" value="1"/>
</dbReference>
<dbReference type="SUPFAM" id="SSF81872">
    <property type="entry name" value="BRCA2 helical domain"/>
    <property type="match status" value="1"/>
</dbReference>
<feature type="compositionally biased region" description="Polar residues" evidence="2">
    <location>
        <begin position="672"/>
        <end position="684"/>
    </location>
</feature>
<feature type="region of interest" description="Disordered" evidence="2">
    <location>
        <begin position="983"/>
        <end position="1019"/>
    </location>
</feature>
<dbReference type="GO" id="GO:0006355">
    <property type="term" value="P:regulation of DNA-templated transcription"/>
    <property type="evidence" value="ECO:0007669"/>
    <property type="project" value="TreeGrafter"/>
</dbReference>
<keyword evidence="1" id="KW-0175">Coiled coil</keyword>
<dbReference type="InterPro" id="IPR012340">
    <property type="entry name" value="NA-bd_OB-fold"/>
</dbReference>
<evidence type="ECO:0008006" key="8">
    <source>
        <dbReference type="Google" id="ProtNLM"/>
    </source>
</evidence>
<feature type="compositionally biased region" description="Basic and acidic residues" evidence="2">
    <location>
        <begin position="365"/>
        <end position="374"/>
    </location>
</feature>
<dbReference type="Proteomes" id="UP000076408">
    <property type="component" value="Unassembled WGS sequence"/>
</dbReference>
<evidence type="ECO:0000259" key="3">
    <source>
        <dbReference type="Pfam" id="PF09103"/>
    </source>
</evidence>
<dbReference type="PROSITE" id="PS50138">
    <property type="entry name" value="BRCA2_REPEAT"/>
    <property type="match status" value="7"/>
</dbReference>
<dbReference type="PANTHER" id="PTHR11289:SF0">
    <property type="entry name" value="BREAST CANCER TYPE 2 SUSCEPTIBILITY PROTEIN"/>
    <property type="match status" value="1"/>
</dbReference>
<dbReference type="PANTHER" id="PTHR11289">
    <property type="entry name" value="BREAST CANCER TYPE 2 SUSCEPTIBILITY PROTEIN BRCA2"/>
    <property type="match status" value="1"/>
</dbReference>
<feature type="compositionally biased region" description="Polar residues" evidence="2">
    <location>
        <begin position="1839"/>
        <end position="1848"/>
    </location>
</feature>
<dbReference type="Pfam" id="PF09104">
    <property type="entry name" value="BRCA-2_OB3"/>
    <property type="match status" value="1"/>
</dbReference>
<dbReference type="InterPro" id="IPR015525">
    <property type="entry name" value="BRCA2"/>
</dbReference>
<dbReference type="SUPFAM" id="SSF50249">
    <property type="entry name" value="Nucleic acid-binding proteins"/>
    <property type="match status" value="3"/>
</dbReference>
<dbReference type="InterPro" id="IPR036315">
    <property type="entry name" value="BRCA2_hlx_sf"/>
</dbReference>
<dbReference type="SUPFAM" id="SSF81878">
    <property type="entry name" value="BRCA2 tower domain"/>
    <property type="match status" value="1"/>
</dbReference>
<keyword evidence="7" id="KW-1185">Reference proteome</keyword>
<dbReference type="InterPro" id="IPR015252">
    <property type="entry name" value="BRCA2_hlx"/>
</dbReference>
<dbReference type="VEuPathDB" id="VectorBase:ASTEI02572"/>
<reference evidence="7" key="1">
    <citation type="journal article" date="2014" name="Genome Biol.">
        <title>Genome analysis of a major urban malaria vector mosquito, Anopheles stephensi.</title>
        <authorList>
            <person name="Jiang X."/>
            <person name="Peery A."/>
            <person name="Hall A.B."/>
            <person name="Sharma A."/>
            <person name="Chen X.G."/>
            <person name="Waterhouse R.M."/>
            <person name="Komissarov A."/>
            <person name="Riehle M.M."/>
            <person name="Shouche Y."/>
            <person name="Sharakhova M.V."/>
            <person name="Lawson D."/>
            <person name="Pakpour N."/>
            <person name="Arensburger P."/>
            <person name="Davidson V.L."/>
            <person name="Eiglmeier K."/>
            <person name="Emrich S."/>
            <person name="George P."/>
            <person name="Kennedy R.C."/>
            <person name="Mane S.P."/>
            <person name="Maslen G."/>
            <person name="Oringanje C."/>
            <person name="Qi Y."/>
            <person name="Settlage R."/>
            <person name="Tojo M."/>
            <person name="Tubio J.M."/>
            <person name="Unger M.F."/>
            <person name="Wang B."/>
            <person name="Vernick K.D."/>
            <person name="Ribeiro J.M."/>
            <person name="James A.A."/>
            <person name="Michel K."/>
            <person name="Riehle M.A."/>
            <person name="Luckhart S."/>
            <person name="Sharakhov I.V."/>
            <person name="Tu Z."/>
        </authorList>
    </citation>
    <scope>NUCLEOTIDE SEQUENCE [LARGE SCALE GENOMIC DNA]</scope>
    <source>
        <strain evidence="7">Indian</strain>
    </source>
</reference>
<dbReference type="VEuPathDB" id="VectorBase:ASTE008334"/>
<organism evidence="6 7">
    <name type="scientific">Anopheles stephensi</name>
    <name type="common">Indo-Pakistan malaria mosquito</name>
    <dbReference type="NCBI Taxonomy" id="30069"/>
    <lineage>
        <taxon>Eukaryota</taxon>
        <taxon>Metazoa</taxon>
        <taxon>Ecdysozoa</taxon>
        <taxon>Arthropoda</taxon>
        <taxon>Hexapoda</taxon>
        <taxon>Insecta</taxon>
        <taxon>Pterygota</taxon>
        <taxon>Neoptera</taxon>
        <taxon>Endopterygota</taxon>
        <taxon>Diptera</taxon>
        <taxon>Nematocera</taxon>
        <taxon>Culicoidea</taxon>
        <taxon>Culicidae</taxon>
        <taxon>Anophelinae</taxon>
        <taxon>Anopheles</taxon>
    </lineage>
</organism>
<dbReference type="EnsemblMetazoa" id="ASTEI02572-RA">
    <property type="protein sequence ID" value="ASTEI02572-PA"/>
    <property type="gene ID" value="ASTEI02572"/>
</dbReference>
<feature type="region of interest" description="Disordered" evidence="2">
    <location>
        <begin position="361"/>
        <end position="403"/>
    </location>
</feature>
<accession>A0A182Y286</accession>
<dbReference type="Pfam" id="PF09169">
    <property type="entry name" value="BRCA-2_helical"/>
    <property type="match status" value="1"/>
</dbReference>
<feature type="coiled-coil region" evidence="1">
    <location>
        <begin position="560"/>
        <end position="587"/>
    </location>
</feature>
<feature type="region of interest" description="Disordered" evidence="2">
    <location>
        <begin position="299"/>
        <end position="334"/>
    </location>
</feature>
<feature type="compositionally biased region" description="Polar residues" evidence="2">
    <location>
        <begin position="1816"/>
        <end position="1831"/>
    </location>
</feature>
<evidence type="ECO:0000313" key="6">
    <source>
        <dbReference type="EnsemblMetazoa" id="ASTEI02572-PA"/>
    </source>
</evidence>
<dbReference type="Pfam" id="PF00634">
    <property type="entry name" value="BRCA2"/>
    <property type="match status" value="5"/>
</dbReference>
<dbReference type="CDD" id="cd04493">
    <property type="entry name" value="BRCA2DBD_OB1"/>
    <property type="match status" value="1"/>
</dbReference>
<feature type="region of interest" description="Disordered" evidence="2">
    <location>
        <begin position="669"/>
        <end position="691"/>
    </location>
</feature>
<proteinExistence type="predicted"/>
<dbReference type="GO" id="GO:0005634">
    <property type="term" value="C:nucleus"/>
    <property type="evidence" value="ECO:0007669"/>
    <property type="project" value="TreeGrafter"/>
</dbReference>
<feature type="domain" description="Breast cancer type 2 susceptibility protein helical" evidence="5">
    <location>
        <begin position="1155"/>
        <end position="1328"/>
    </location>
</feature>
<evidence type="ECO:0000259" key="4">
    <source>
        <dbReference type="Pfam" id="PF09104"/>
    </source>
</evidence>
<dbReference type="InterPro" id="IPR015187">
    <property type="entry name" value="BRCA2_OB_1"/>
</dbReference>
<feature type="region of interest" description="Disordered" evidence="2">
    <location>
        <begin position="1816"/>
        <end position="1849"/>
    </location>
</feature>
<dbReference type="OMA" id="NLVPARW"/>
<dbReference type="InterPro" id="IPR015188">
    <property type="entry name" value="BRCA2_OB_3"/>
</dbReference>
<evidence type="ECO:0000256" key="2">
    <source>
        <dbReference type="SAM" id="MobiDB-lite"/>
    </source>
</evidence>
<dbReference type="InterPro" id="IPR002093">
    <property type="entry name" value="BRCA2_repeat"/>
</dbReference>
<dbReference type="Pfam" id="PF09103">
    <property type="entry name" value="BRCA-2_OB1"/>
    <property type="match status" value="1"/>
</dbReference>
<evidence type="ECO:0000259" key="5">
    <source>
        <dbReference type="Pfam" id="PF09169"/>
    </source>
</evidence>
<dbReference type="GO" id="GO:0000724">
    <property type="term" value="P:double-strand break repair via homologous recombination"/>
    <property type="evidence" value="ECO:0007669"/>
    <property type="project" value="InterPro"/>
</dbReference>
<dbReference type="VEuPathDB" id="VectorBase:ASTEI20_031736"/>
<reference evidence="6" key="2">
    <citation type="submission" date="2020-05" db="UniProtKB">
        <authorList>
            <consortium name="EnsemblMetazoa"/>
        </authorList>
    </citation>
    <scope>IDENTIFICATION</scope>
    <source>
        <strain evidence="6">Indian</strain>
    </source>
</reference>